<organism evidence="3">
    <name type="scientific">freshwater metagenome</name>
    <dbReference type="NCBI Taxonomy" id="449393"/>
    <lineage>
        <taxon>unclassified sequences</taxon>
        <taxon>metagenomes</taxon>
        <taxon>ecological metagenomes</taxon>
    </lineage>
</organism>
<dbReference type="Gene3D" id="1.10.260.40">
    <property type="entry name" value="lambda repressor-like DNA-binding domains"/>
    <property type="match status" value="1"/>
</dbReference>
<feature type="transmembrane region" description="Helical" evidence="2">
    <location>
        <begin position="103"/>
        <end position="122"/>
    </location>
</feature>
<evidence type="ECO:0000313" key="3">
    <source>
        <dbReference type="EMBL" id="CAB4924122.1"/>
    </source>
</evidence>
<proteinExistence type="predicted"/>
<evidence type="ECO:0000256" key="2">
    <source>
        <dbReference type="SAM" id="Phobius"/>
    </source>
</evidence>
<dbReference type="Pfam" id="PF13413">
    <property type="entry name" value="HTH_25"/>
    <property type="match status" value="1"/>
</dbReference>
<dbReference type="PANTHER" id="PTHR34475">
    <property type="match status" value="1"/>
</dbReference>
<keyword evidence="2" id="KW-0472">Membrane</keyword>
<evidence type="ECO:0000256" key="1">
    <source>
        <dbReference type="SAM" id="MobiDB-lite"/>
    </source>
</evidence>
<sequence length="145" mass="16094">MHGIGASLREARMRQQLDITEVEADTKIRGKYLRALENDEWDVLPGPTFVKSFLRTYGDRLGLDGRLLVEEFKVRYERPQVVPIVAAGQRNPREVRKARNGRWIVVAILVLVLIVGLIILGSSSGGGGSSSSTQPGWSVQHHLHA</sequence>
<dbReference type="InterPro" id="IPR010982">
    <property type="entry name" value="Lambda_DNA-bd_dom_sf"/>
</dbReference>
<accession>A0A6J7I082</accession>
<dbReference type="EMBL" id="CAFBMX010000003">
    <property type="protein sequence ID" value="CAB4924122.1"/>
    <property type="molecule type" value="Genomic_DNA"/>
</dbReference>
<protein>
    <submittedName>
        <fullName evidence="3">Unannotated protein</fullName>
    </submittedName>
</protein>
<reference evidence="3" key="1">
    <citation type="submission" date="2020-05" db="EMBL/GenBank/DDBJ databases">
        <authorList>
            <person name="Chiriac C."/>
            <person name="Salcher M."/>
            <person name="Ghai R."/>
            <person name="Kavagutti S V."/>
        </authorList>
    </citation>
    <scope>NUCLEOTIDE SEQUENCE</scope>
</reference>
<dbReference type="PANTHER" id="PTHR34475:SF1">
    <property type="entry name" value="CYTOSKELETON PROTEIN RODZ"/>
    <property type="match status" value="1"/>
</dbReference>
<name>A0A6J7I082_9ZZZZ</name>
<dbReference type="GO" id="GO:0003677">
    <property type="term" value="F:DNA binding"/>
    <property type="evidence" value="ECO:0007669"/>
    <property type="project" value="InterPro"/>
</dbReference>
<feature type="region of interest" description="Disordered" evidence="1">
    <location>
        <begin position="125"/>
        <end position="145"/>
    </location>
</feature>
<keyword evidence="2" id="KW-0812">Transmembrane</keyword>
<keyword evidence="2" id="KW-1133">Transmembrane helix</keyword>
<dbReference type="InterPro" id="IPR050400">
    <property type="entry name" value="Bact_Cytoskel_RodZ"/>
</dbReference>
<dbReference type="AlphaFoldDB" id="A0A6J7I082"/>
<gene>
    <name evidence="3" type="ORF">UFOPK3674_00735</name>
</gene>